<evidence type="ECO:0000313" key="2">
    <source>
        <dbReference type="EMBL" id="MXO94367.1"/>
    </source>
</evidence>
<reference evidence="2 3" key="1">
    <citation type="submission" date="2019-12" db="EMBL/GenBank/DDBJ databases">
        <title>Genomic-based taxomic classification of the family Erythrobacteraceae.</title>
        <authorList>
            <person name="Xu L."/>
        </authorList>
    </citation>
    <scope>NUCLEOTIDE SEQUENCE [LARGE SCALE GENOMIC DNA]</scope>
    <source>
        <strain evidence="2 3">RC4-10-4</strain>
    </source>
</reference>
<organism evidence="2 3">
    <name type="scientific">Aurantiacibacter arachoides</name>
    <dbReference type="NCBI Taxonomy" id="1850444"/>
    <lineage>
        <taxon>Bacteria</taxon>
        <taxon>Pseudomonadati</taxon>
        <taxon>Pseudomonadota</taxon>
        <taxon>Alphaproteobacteria</taxon>
        <taxon>Sphingomonadales</taxon>
        <taxon>Erythrobacteraceae</taxon>
        <taxon>Aurantiacibacter</taxon>
    </lineage>
</organism>
<dbReference type="Pfam" id="PF09347">
    <property type="entry name" value="DUF1989"/>
    <property type="match status" value="1"/>
</dbReference>
<dbReference type="PANTHER" id="PTHR31527">
    <property type="entry name" value="RE64534P"/>
    <property type="match status" value="1"/>
</dbReference>
<sequence length="194" mass="20846">MTARIAPRTGVAIELARGDALVVIDPEGGQVSDLLAVSASDAGEIISNGRTFDYEETTLLTTGAKLWSNRSNVMLEIEEDTVGVHDFLLTPCSVDTFRHFYPDKPLHRGCFGNLAEALAPYGVVPDAIPVAFNVFMNVPVKPDGRLSVDPPTSKAGDFIRLRAEMDLVIGLTACSAYASNGGSFKPIDYRVEKA</sequence>
<dbReference type="OrthoDB" id="9800828at2"/>
<dbReference type="RefSeq" id="WP_131453592.1">
    <property type="nucleotide sequence ID" value="NZ_BMJK01000002.1"/>
</dbReference>
<evidence type="ECO:0000313" key="3">
    <source>
        <dbReference type="Proteomes" id="UP000460626"/>
    </source>
</evidence>
<dbReference type="PANTHER" id="PTHR31527:SF0">
    <property type="entry name" value="RE64534P"/>
    <property type="match status" value="1"/>
</dbReference>
<dbReference type="EMBL" id="WTYH01000001">
    <property type="protein sequence ID" value="MXO94367.1"/>
    <property type="molecule type" value="Genomic_DNA"/>
</dbReference>
<protein>
    <submittedName>
        <fullName evidence="2">DUF1989 domain-containing protein</fullName>
    </submittedName>
</protein>
<accession>A0A845A608</accession>
<proteinExistence type="predicted"/>
<evidence type="ECO:0000259" key="1">
    <source>
        <dbReference type="Pfam" id="PF09347"/>
    </source>
</evidence>
<keyword evidence="3" id="KW-1185">Reference proteome</keyword>
<dbReference type="InterPro" id="IPR018959">
    <property type="entry name" value="DUF1989"/>
</dbReference>
<feature type="domain" description="DUF1989" evidence="1">
    <location>
        <begin position="4"/>
        <end position="168"/>
    </location>
</feature>
<comment type="caution">
    <text evidence="2">The sequence shown here is derived from an EMBL/GenBank/DDBJ whole genome shotgun (WGS) entry which is preliminary data.</text>
</comment>
<gene>
    <name evidence="2" type="ORF">GRI62_12245</name>
</gene>
<name>A0A845A608_9SPHN</name>
<dbReference type="Proteomes" id="UP000460626">
    <property type="component" value="Unassembled WGS sequence"/>
</dbReference>
<dbReference type="AlphaFoldDB" id="A0A845A608"/>